<sequence length="106" mass="11916">MVNSPMSPPPSHLTCPIGLELARLADLPNDVLEEATRVTTKLTALHARHQEQSESHQIALRRKALLRLRTQLNQAYEHSTLPDEDLLAYIGKFQGEITKVFLYGAE</sequence>
<evidence type="ECO:0000313" key="1">
    <source>
        <dbReference type="EMBL" id="KAK7468351.1"/>
    </source>
</evidence>
<accession>A0ABR1JZN9</accession>
<protein>
    <submittedName>
        <fullName evidence="1">MutS protein msh4</fullName>
    </submittedName>
</protein>
<comment type="caution">
    <text evidence="1">The sequence shown here is derived from an EMBL/GenBank/DDBJ whole genome shotgun (WGS) entry which is preliminary data.</text>
</comment>
<proteinExistence type="predicted"/>
<keyword evidence="2" id="KW-1185">Reference proteome</keyword>
<gene>
    <name evidence="1" type="primary">MSH4_2</name>
    <name evidence="1" type="ORF">VKT23_002866</name>
</gene>
<dbReference type="Proteomes" id="UP001498398">
    <property type="component" value="Unassembled WGS sequence"/>
</dbReference>
<reference evidence="1 2" key="1">
    <citation type="submission" date="2024-01" db="EMBL/GenBank/DDBJ databases">
        <title>A draft genome for the cacao thread blight pathogen Marasmiellus scandens.</title>
        <authorList>
            <person name="Baruah I.K."/>
            <person name="Leung J."/>
            <person name="Bukari Y."/>
            <person name="Amoako-Attah I."/>
            <person name="Meinhardt L.W."/>
            <person name="Bailey B.A."/>
            <person name="Cohen S.P."/>
        </authorList>
    </citation>
    <scope>NUCLEOTIDE SEQUENCE [LARGE SCALE GENOMIC DNA]</scope>
    <source>
        <strain evidence="1 2">GH-19</strain>
    </source>
</reference>
<dbReference type="EMBL" id="JBANRG010000003">
    <property type="protein sequence ID" value="KAK7468351.1"/>
    <property type="molecule type" value="Genomic_DNA"/>
</dbReference>
<evidence type="ECO:0000313" key="2">
    <source>
        <dbReference type="Proteomes" id="UP001498398"/>
    </source>
</evidence>
<organism evidence="1 2">
    <name type="scientific">Marasmiellus scandens</name>
    <dbReference type="NCBI Taxonomy" id="2682957"/>
    <lineage>
        <taxon>Eukaryota</taxon>
        <taxon>Fungi</taxon>
        <taxon>Dikarya</taxon>
        <taxon>Basidiomycota</taxon>
        <taxon>Agaricomycotina</taxon>
        <taxon>Agaricomycetes</taxon>
        <taxon>Agaricomycetidae</taxon>
        <taxon>Agaricales</taxon>
        <taxon>Marasmiineae</taxon>
        <taxon>Omphalotaceae</taxon>
        <taxon>Marasmiellus</taxon>
    </lineage>
</organism>
<name>A0ABR1JZN9_9AGAR</name>